<keyword evidence="1" id="KW-0732">Signal</keyword>
<feature type="signal peptide" evidence="1">
    <location>
        <begin position="1"/>
        <end position="25"/>
    </location>
</feature>
<dbReference type="Proteomes" id="UP000654573">
    <property type="component" value="Unassembled WGS sequence"/>
</dbReference>
<comment type="caution">
    <text evidence="2">The sequence shown here is derived from an EMBL/GenBank/DDBJ whole genome shotgun (WGS) entry which is preliminary data.</text>
</comment>
<organism evidence="2 3">
    <name type="scientific">Blautia celeris</name>
    <dbReference type="NCBI Taxonomy" id="2763026"/>
    <lineage>
        <taxon>Bacteria</taxon>
        <taxon>Bacillati</taxon>
        <taxon>Bacillota</taxon>
        <taxon>Clostridia</taxon>
        <taxon>Lachnospirales</taxon>
        <taxon>Lachnospiraceae</taxon>
        <taxon>Blautia</taxon>
    </lineage>
</organism>
<feature type="chain" id="PRO_5045126264" description="NEAT domain-containing protein" evidence="1">
    <location>
        <begin position="26"/>
        <end position="174"/>
    </location>
</feature>
<keyword evidence="3" id="KW-1185">Reference proteome</keyword>
<evidence type="ECO:0000313" key="3">
    <source>
        <dbReference type="Proteomes" id="UP000654573"/>
    </source>
</evidence>
<reference evidence="2 3" key="1">
    <citation type="submission" date="2020-08" db="EMBL/GenBank/DDBJ databases">
        <title>Genome public.</title>
        <authorList>
            <person name="Liu C."/>
            <person name="Sun Q."/>
        </authorList>
    </citation>
    <scope>NUCLEOTIDE SEQUENCE [LARGE SCALE GENOMIC DNA]</scope>
    <source>
        <strain evidence="2 3">NSJ-34</strain>
    </source>
</reference>
<sequence length="174" mass="18496">MKKKGLVAMGLAGVMTIGMCVPVFAADSFMDAQQDVENGNSVQETDLQMDVASQYSVTIPAKIKIDSDGKAKGITLKASKTILGNGKSLEITVNNKLVSLQLADDTSTTYDMNFEGSTAVTDSEWALHTFENSISDPKEVQITLSPAEGASIKKSGVYSAKITFNIHEVSVPVS</sequence>
<name>A0ABR7FHF3_9FIRM</name>
<protein>
    <recommendedName>
        <fullName evidence="4">NEAT domain-containing protein</fullName>
    </recommendedName>
</protein>
<accession>A0ABR7FHF3</accession>
<evidence type="ECO:0000313" key="2">
    <source>
        <dbReference type="EMBL" id="MBC5674653.1"/>
    </source>
</evidence>
<dbReference type="EMBL" id="JACOOU010000011">
    <property type="protein sequence ID" value="MBC5674653.1"/>
    <property type="molecule type" value="Genomic_DNA"/>
</dbReference>
<evidence type="ECO:0008006" key="4">
    <source>
        <dbReference type="Google" id="ProtNLM"/>
    </source>
</evidence>
<gene>
    <name evidence="2" type="ORF">H8S76_20610</name>
</gene>
<proteinExistence type="predicted"/>
<dbReference type="RefSeq" id="WP_186971084.1">
    <property type="nucleotide sequence ID" value="NZ_JACOOU010000011.1"/>
</dbReference>
<evidence type="ECO:0000256" key="1">
    <source>
        <dbReference type="SAM" id="SignalP"/>
    </source>
</evidence>